<evidence type="ECO:0000256" key="6">
    <source>
        <dbReference type="ARBA" id="ARBA00022833"/>
    </source>
</evidence>
<dbReference type="Proteomes" id="UP000681722">
    <property type="component" value="Unassembled WGS sequence"/>
</dbReference>
<evidence type="ECO:0000256" key="18">
    <source>
        <dbReference type="ARBA" id="ARBA00048597"/>
    </source>
</evidence>
<comment type="catalytic activity">
    <reaction evidence="12">
        <text>(5Z,8Z,11Z,14Z)-eicosatetraenoate + L-phenylalanine = N-(5Z,8Z,11Z,14Z-eicosatetraenoyl)-L-phenylalanine + H2O</text>
        <dbReference type="Rhea" id="RHEA:51312"/>
        <dbReference type="ChEBI" id="CHEBI:15377"/>
        <dbReference type="ChEBI" id="CHEBI:32395"/>
        <dbReference type="ChEBI" id="CHEBI:58095"/>
        <dbReference type="ChEBI" id="CHEBI:134022"/>
    </reaction>
    <physiologicalReaction direction="left-to-right" evidence="12">
        <dbReference type="Rhea" id="RHEA:51313"/>
    </physiologicalReaction>
    <physiologicalReaction direction="right-to-left" evidence="12">
        <dbReference type="Rhea" id="RHEA:51314"/>
    </physiologicalReaction>
</comment>
<dbReference type="AlphaFoldDB" id="A0A814R9F5"/>
<evidence type="ECO:0000256" key="1">
    <source>
        <dbReference type="ARBA" id="ARBA00004872"/>
    </source>
</evidence>
<evidence type="ECO:0000256" key="14">
    <source>
        <dbReference type="ARBA" id="ARBA00048145"/>
    </source>
</evidence>
<evidence type="ECO:0000256" key="25">
    <source>
        <dbReference type="ARBA" id="ARBA00049457"/>
    </source>
</evidence>
<comment type="catalytic activity">
    <reaction evidence="11">
        <text>N-(9Z-octadecenoyl)-L-tyrosine + H2O = L-tyrosine + (9Z)-octadecenoate</text>
        <dbReference type="Rhea" id="RHEA:64184"/>
        <dbReference type="ChEBI" id="CHEBI:15377"/>
        <dbReference type="ChEBI" id="CHEBI:30823"/>
        <dbReference type="ChEBI" id="CHEBI:58315"/>
        <dbReference type="ChEBI" id="CHEBI:149734"/>
    </reaction>
    <physiologicalReaction direction="left-to-right" evidence="11">
        <dbReference type="Rhea" id="RHEA:64185"/>
    </physiologicalReaction>
</comment>
<evidence type="ECO:0000256" key="9">
    <source>
        <dbReference type="ARBA" id="ARBA00047567"/>
    </source>
</evidence>
<evidence type="ECO:0000256" key="5">
    <source>
        <dbReference type="ARBA" id="ARBA00022801"/>
    </source>
</evidence>
<feature type="domain" description="Peptidase M20 dimerisation" evidence="26">
    <location>
        <begin position="212"/>
        <end position="355"/>
    </location>
</feature>
<comment type="function">
    <text evidence="7">Secreted enzyme that regulates the endogenous N-fatty acyl amino acid (NAAs) tissue and circulating levels by functioning as a bidirectional NAA synthase/hydrolase. It condenses free fatty acids and free amino acids to generate NAAs and bidirectionally catalyzes the reverse hydrolysis reaction. Some of these NAAs stimulate oxidative metabolism via mitochondrial uncoupling, increasing energy expenditure in a UPC1-independent manner. Thereby, this secreted protein may indirectly regulate whole body energy expenditure. PM20D1 circulates in tight association with both low- and high-density (LDL and HDL,respectively) lipoprotein particles.</text>
</comment>
<evidence type="ECO:0000256" key="19">
    <source>
        <dbReference type="ARBA" id="ARBA00048729"/>
    </source>
</evidence>
<dbReference type="GO" id="GO:0046872">
    <property type="term" value="F:metal ion binding"/>
    <property type="evidence" value="ECO:0007669"/>
    <property type="project" value="UniProtKB-KW"/>
</dbReference>
<evidence type="ECO:0000256" key="11">
    <source>
        <dbReference type="ARBA" id="ARBA00047866"/>
    </source>
</evidence>
<evidence type="ECO:0000256" key="12">
    <source>
        <dbReference type="ARBA" id="ARBA00047874"/>
    </source>
</evidence>
<evidence type="ECO:0000256" key="15">
    <source>
        <dbReference type="ARBA" id="ARBA00048380"/>
    </source>
</evidence>
<evidence type="ECO:0000259" key="26">
    <source>
        <dbReference type="Pfam" id="PF07687"/>
    </source>
</evidence>
<comment type="catalytic activity">
    <reaction evidence="17">
        <text>an N-acyl-L-amino acid + H2O = an L-alpha-amino acid + a carboxylate</text>
        <dbReference type="Rhea" id="RHEA:15565"/>
        <dbReference type="ChEBI" id="CHEBI:15377"/>
        <dbReference type="ChEBI" id="CHEBI:29067"/>
        <dbReference type="ChEBI" id="CHEBI:59869"/>
        <dbReference type="ChEBI" id="CHEBI:59874"/>
        <dbReference type="EC" id="3.5.1.14"/>
    </reaction>
    <physiologicalReaction direction="left-to-right" evidence="17">
        <dbReference type="Rhea" id="RHEA:15566"/>
    </physiologicalReaction>
    <physiologicalReaction direction="right-to-left" evidence="17">
        <dbReference type="Rhea" id="RHEA:15567"/>
    </physiologicalReaction>
</comment>
<comment type="catalytic activity">
    <reaction evidence="24">
        <text>N-(5Z,8Z,11Z,14Z-eicosatetraenoyl)-L-serine + H2O = (5Z,8Z,11Z,14Z)-eicosatetraenoate + L-serine</text>
        <dbReference type="Rhea" id="RHEA:64116"/>
        <dbReference type="ChEBI" id="CHEBI:15377"/>
        <dbReference type="ChEBI" id="CHEBI:32395"/>
        <dbReference type="ChEBI" id="CHEBI:33384"/>
        <dbReference type="ChEBI" id="CHEBI:149697"/>
    </reaction>
    <physiologicalReaction direction="left-to-right" evidence="24">
        <dbReference type="Rhea" id="RHEA:64117"/>
    </physiologicalReaction>
    <physiologicalReaction direction="right-to-left" evidence="24">
        <dbReference type="Rhea" id="RHEA:64118"/>
    </physiologicalReaction>
</comment>
<comment type="catalytic activity">
    <reaction evidence="13">
        <text>N-hexadecanoyl-L-phenylalanine + H2O = hexadecanoate + L-phenylalanine</text>
        <dbReference type="Rhea" id="RHEA:64124"/>
        <dbReference type="ChEBI" id="CHEBI:7896"/>
        <dbReference type="ChEBI" id="CHEBI:15377"/>
        <dbReference type="ChEBI" id="CHEBI:58095"/>
        <dbReference type="ChEBI" id="CHEBI:149699"/>
    </reaction>
    <physiologicalReaction direction="left-to-right" evidence="13">
        <dbReference type="Rhea" id="RHEA:64125"/>
    </physiologicalReaction>
</comment>
<proteinExistence type="inferred from homology"/>
<dbReference type="GO" id="GO:0008233">
    <property type="term" value="F:peptidase activity"/>
    <property type="evidence" value="ECO:0007669"/>
    <property type="project" value="UniProtKB-KW"/>
</dbReference>
<comment type="catalytic activity">
    <reaction evidence="15">
        <text>N-(9Z-octadecenoyl)-L-asparagine + H2O = L-asparagine + (9Z)-octadecenoate</text>
        <dbReference type="Rhea" id="RHEA:64136"/>
        <dbReference type="ChEBI" id="CHEBI:15377"/>
        <dbReference type="ChEBI" id="CHEBI:30823"/>
        <dbReference type="ChEBI" id="CHEBI:58048"/>
        <dbReference type="ChEBI" id="CHEBI:149730"/>
    </reaction>
    <physiologicalReaction direction="left-to-right" evidence="15">
        <dbReference type="Rhea" id="RHEA:64137"/>
    </physiologicalReaction>
</comment>
<comment type="catalytic activity">
    <reaction evidence="19">
        <text>N-(9Z-octadecenoyl)-L-glutamine + H2O = L-glutamine + (9Z)-octadecenoate</text>
        <dbReference type="Rhea" id="RHEA:51356"/>
        <dbReference type="ChEBI" id="CHEBI:15377"/>
        <dbReference type="ChEBI" id="CHEBI:30823"/>
        <dbReference type="ChEBI" id="CHEBI:58359"/>
        <dbReference type="ChEBI" id="CHEBI:134033"/>
    </reaction>
    <physiologicalReaction direction="left-to-right" evidence="19">
        <dbReference type="Rhea" id="RHEA:51357"/>
    </physiologicalReaction>
</comment>
<keyword evidence="29" id="KW-1185">Reference proteome</keyword>
<dbReference type="InterPro" id="IPR047177">
    <property type="entry name" value="Pept_M20A"/>
</dbReference>
<dbReference type="Gene3D" id="3.40.630.10">
    <property type="entry name" value="Zn peptidases"/>
    <property type="match status" value="1"/>
</dbReference>
<dbReference type="Pfam" id="PF01546">
    <property type="entry name" value="Peptidase_M20"/>
    <property type="match status" value="1"/>
</dbReference>
<comment type="similarity">
    <text evidence="2">Belongs to the peptidase M20A family.</text>
</comment>
<comment type="catalytic activity">
    <reaction evidence="16">
        <text>N-(5Z,8Z,11Z,14Z)-eicosatetraenoyl-glycine + H2O = (5Z,8Z,11Z,14Z)-eicosatetraenoate + glycine</text>
        <dbReference type="Rhea" id="RHEA:64108"/>
        <dbReference type="ChEBI" id="CHEBI:15377"/>
        <dbReference type="ChEBI" id="CHEBI:32395"/>
        <dbReference type="ChEBI" id="CHEBI:57305"/>
        <dbReference type="ChEBI" id="CHEBI:59002"/>
    </reaction>
    <physiologicalReaction direction="left-to-right" evidence="16">
        <dbReference type="Rhea" id="RHEA:64109"/>
    </physiologicalReaction>
    <physiologicalReaction direction="right-to-left" evidence="16">
        <dbReference type="Rhea" id="RHEA:64110"/>
    </physiologicalReaction>
</comment>
<dbReference type="GO" id="GO:0006520">
    <property type="term" value="P:amino acid metabolic process"/>
    <property type="evidence" value="ECO:0007669"/>
    <property type="project" value="TreeGrafter"/>
</dbReference>
<comment type="catalytic activity">
    <reaction evidence="22">
        <text>an N-acyl-aromatic L-alpha-amino acid + H2O = an aromatic L-alpha-amino acid + a carboxylate</text>
        <dbReference type="Rhea" id="RHEA:54184"/>
        <dbReference type="ChEBI" id="CHEBI:15377"/>
        <dbReference type="ChEBI" id="CHEBI:29067"/>
        <dbReference type="ChEBI" id="CHEBI:84824"/>
        <dbReference type="ChEBI" id="CHEBI:138093"/>
        <dbReference type="EC" id="3.5.1.114"/>
    </reaction>
    <physiologicalReaction direction="left-to-right" evidence="22">
        <dbReference type="Rhea" id="RHEA:54185"/>
    </physiologicalReaction>
    <physiologicalReaction direction="right-to-left" evidence="22">
        <dbReference type="Rhea" id="RHEA:54186"/>
    </physiologicalReaction>
</comment>
<comment type="catalytic activity">
    <reaction evidence="18">
        <text>N-(9Z-octadecenoyl)-L-serine + H2O = L-serine + (9Z)-octadecenoate</text>
        <dbReference type="Rhea" id="RHEA:51352"/>
        <dbReference type="ChEBI" id="CHEBI:15377"/>
        <dbReference type="ChEBI" id="CHEBI:30823"/>
        <dbReference type="ChEBI" id="CHEBI:33384"/>
        <dbReference type="ChEBI" id="CHEBI:134031"/>
    </reaction>
    <physiologicalReaction direction="left-to-right" evidence="18">
        <dbReference type="Rhea" id="RHEA:51353"/>
    </physiologicalReaction>
</comment>
<comment type="catalytic activity">
    <reaction evidence="14">
        <text>N-(9Z-octadecenoyl)-L-methionine + H2O = (9Z)-octadecenoate + L-methionine</text>
        <dbReference type="Rhea" id="RHEA:64144"/>
        <dbReference type="ChEBI" id="CHEBI:15377"/>
        <dbReference type="ChEBI" id="CHEBI:30823"/>
        <dbReference type="ChEBI" id="CHEBI:57844"/>
        <dbReference type="ChEBI" id="CHEBI:149732"/>
    </reaction>
    <physiologicalReaction direction="left-to-right" evidence="14">
        <dbReference type="Rhea" id="RHEA:64145"/>
    </physiologicalReaction>
</comment>
<protein>
    <recommendedName>
        <fullName evidence="26">Peptidase M20 dimerisation domain-containing protein</fullName>
    </recommendedName>
</protein>
<accession>A0A814R9F5</accession>
<comment type="catalytic activity">
    <reaction evidence="20">
        <text>N-(9Z-octadecenoyl)-L-tryptophan + H2O = L-tryptophan + (9Z)-octadecenoate</text>
        <dbReference type="Rhea" id="RHEA:64176"/>
        <dbReference type="ChEBI" id="CHEBI:15377"/>
        <dbReference type="ChEBI" id="CHEBI:30823"/>
        <dbReference type="ChEBI" id="CHEBI:57912"/>
        <dbReference type="ChEBI" id="CHEBI:149733"/>
    </reaction>
    <physiologicalReaction direction="left-to-right" evidence="20">
        <dbReference type="Rhea" id="RHEA:64177"/>
    </physiologicalReaction>
</comment>
<dbReference type="EMBL" id="CAJNOQ010006260">
    <property type="protein sequence ID" value="CAF1129047.1"/>
    <property type="molecule type" value="Genomic_DNA"/>
</dbReference>
<dbReference type="SUPFAM" id="SSF53187">
    <property type="entry name" value="Zn-dependent exopeptidases"/>
    <property type="match status" value="1"/>
</dbReference>
<dbReference type="Gene3D" id="3.30.70.360">
    <property type="match status" value="1"/>
</dbReference>
<name>A0A814R9F5_9BILA</name>
<evidence type="ECO:0000256" key="20">
    <source>
        <dbReference type="ARBA" id="ARBA00048822"/>
    </source>
</evidence>
<keyword evidence="4" id="KW-0479">Metal-binding</keyword>
<evidence type="ECO:0000256" key="23">
    <source>
        <dbReference type="ARBA" id="ARBA00048879"/>
    </source>
</evidence>
<comment type="catalytic activity">
    <reaction evidence="8">
        <text>(9Z)-octadecenoate + glycine = N-(9Z-octadecenoyl)glycine + H2O</text>
        <dbReference type="Rhea" id="RHEA:51316"/>
        <dbReference type="ChEBI" id="CHEBI:15377"/>
        <dbReference type="ChEBI" id="CHEBI:30823"/>
        <dbReference type="ChEBI" id="CHEBI:57305"/>
        <dbReference type="ChEBI" id="CHEBI:133992"/>
    </reaction>
    <physiologicalReaction direction="right-to-left" evidence="8">
        <dbReference type="Rhea" id="RHEA:51318"/>
    </physiologicalReaction>
</comment>
<evidence type="ECO:0000256" key="22">
    <source>
        <dbReference type="ARBA" id="ARBA00048840"/>
    </source>
</evidence>
<evidence type="ECO:0000256" key="16">
    <source>
        <dbReference type="ARBA" id="ARBA00048402"/>
    </source>
</evidence>
<evidence type="ECO:0000256" key="3">
    <source>
        <dbReference type="ARBA" id="ARBA00022670"/>
    </source>
</evidence>
<sequence length="476" mass="53559">MAPIVTPSKVLLYRTYIVFTPEKDLFEKCSSADDHSLKLTNERLNVFQTLLKYETVSIDIRNQNYEAIKQCRTFIKQRYSNILQNKWIEVHDIATYSILYTIKGSEPDLKPYLLSAHYDVVPATNGSWKHDPFDAVVDGEYIYARGTLDDKTTVFAVMEALQIHMDGSTGIADYLSKVKFGNGDFEYILDEGSMMLEDGFSTVQYPVAIIAIGEKGYLTVEYRVEITGGHSSMPSAPTSIGILSNAMVKLEANLHPSQFGRGPEWDLLQSIAPYTAFPVRLVLSNLWIFGSLMQKFLSMRPATDALQRSTTAVTMISGGVKDNVLPPSAQSTVNHRIHPGDTCETILVQNKQIIHDDRVKDRTKFCVEPSPISPYGNHIWPYMILKHTIRQTFNGTVAVVPGLTLGGTDSKSYTNLSKHLYRFSPTYLKLSDLSRFHGINERITISNVERSMNFFYHLMVNSNVGTLTKSVAKHEL</sequence>
<comment type="pathway">
    <text evidence="1">Lipid metabolism; fatty acid metabolism.</text>
</comment>
<dbReference type="EMBL" id="CAJOBC010006259">
    <property type="protein sequence ID" value="CAF3892627.1"/>
    <property type="molecule type" value="Genomic_DNA"/>
</dbReference>
<comment type="caution">
    <text evidence="27">The sequence shown here is derived from an EMBL/GenBank/DDBJ whole genome shotgun (WGS) entry which is preliminary data.</text>
</comment>
<dbReference type="OrthoDB" id="3064516at2759"/>
<keyword evidence="3" id="KW-0645">Protease</keyword>
<dbReference type="SUPFAM" id="SSF55031">
    <property type="entry name" value="Bacterial exopeptidase dimerisation domain"/>
    <property type="match status" value="1"/>
</dbReference>
<keyword evidence="5" id="KW-0378">Hydrolase</keyword>
<dbReference type="PANTHER" id="PTHR45962">
    <property type="entry name" value="N-FATTY-ACYL-AMINO ACID SYNTHASE/HYDROLASE PM20D1"/>
    <property type="match status" value="1"/>
</dbReference>
<dbReference type="InterPro" id="IPR002933">
    <property type="entry name" value="Peptidase_M20"/>
</dbReference>
<evidence type="ECO:0000256" key="13">
    <source>
        <dbReference type="ARBA" id="ARBA00047879"/>
    </source>
</evidence>
<evidence type="ECO:0000313" key="29">
    <source>
        <dbReference type="Proteomes" id="UP000663829"/>
    </source>
</evidence>
<evidence type="ECO:0000256" key="21">
    <source>
        <dbReference type="ARBA" id="ARBA00048827"/>
    </source>
</evidence>
<dbReference type="InterPro" id="IPR011650">
    <property type="entry name" value="Peptidase_M20_dimer"/>
</dbReference>
<dbReference type="GO" id="GO:0043605">
    <property type="term" value="P:amide catabolic process"/>
    <property type="evidence" value="ECO:0007669"/>
    <property type="project" value="TreeGrafter"/>
</dbReference>
<reference evidence="27" key="1">
    <citation type="submission" date="2021-02" db="EMBL/GenBank/DDBJ databases">
        <authorList>
            <person name="Nowell W R."/>
        </authorList>
    </citation>
    <scope>NUCLEOTIDE SEQUENCE</scope>
</reference>
<dbReference type="GO" id="GO:0043604">
    <property type="term" value="P:amide biosynthetic process"/>
    <property type="evidence" value="ECO:0007669"/>
    <property type="project" value="TreeGrafter"/>
</dbReference>
<gene>
    <name evidence="27" type="ORF">GPM918_LOCUS20091</name>
    <name evidence="28" type="ORF">SRO942_LOCUS20086</name>
</gene>
<dbReference type="Gene3D" id="1.10.150.900">
    <property type="match status" value="1"/>
</dbReference>
<evidence type="ECO:0000313" key="27">
    <source>
        <dbReference type="EMBL" id="CAF1129047.1"/>
    </source>
</evidence>
<evidence type="ECO:0000256" key="24">
    <source>
        <dbReference type="ARBA" id="ARBA00049100"/>
    </source>
</evidence>
<comment type="catalytic activity">
    <reaction evidence="10">
        <text>N-octadecanoyl-L-phenylalanine + H2O = octadecanoate + L-phenylalanine</text>
        <dbReference type="Rhea" id="RHEA:64128"/>
        <dbReference type="ChEBI" id="CHEBI:15377"/>
        <dbReference type="ChEBI" id="CHEBI:25629"/>
        <dbReference type="ChEBI" id="CHEBI:58095"/>
        <dbReference type="ChEBI" id="CHEBI:149700"/>
    </reaction>
    <physiologicalReaction direction="left-to-right" evidence="10">
        <dbReference type="Rhea" id="RHEA:64129"/>
    </physiologicalReaction>
</comment>
<comment type="catalytic activity">
    <reaction evidence="21">
        <text>N-(9Z-octadecenoyl)-L-leucine + H2O = L-leucine + (9Z)-octadecenoate</text>
        <dbReference type="Rhea" id="RHEA:51360"/>
        <dbReference type="ChEBI" id="CHEBI:15377"/>
        <dbReference type="ChEBI" id="CHEBI:30823"/>
        <dbReference type="ChEBI" id="CHEBI:57427"/>
        <dbReference type="ChEBI" id="CHEBI:134035"/>
    </reaction>
    <physiologicalReaction direction="left-to-right" evidence="21">
        <dbReference type="Rhea" id="RHEA:51361"/>
    </physiologicalReaction>
    <physiologicalReaction direction="right-to-left" evidence="21">
        <dbReference type="Rhea" id="RHEA:51362"/>
    </physiologicalReaction>
</comment>
<dbReference type="PANTHER" id="PTHR45962:SF1">
    <property type="entry name" value="N-FATTY-ACYL-AMINO ACID SYNTHASE_HYDROLASE PM20D1"/>
    <property type="match status" value="1"/>
</dbReference>
<dbReference type="GO" id="GO:0004046">
    <property type="term" value="F:aminoacylase activity"/>
    <property type="evidence" value="ECO:0007669"/>
    <property type="project" value="UniProtKB-EC"/>
</dbReference>
<dbReference type="GO" id="GO:0006508">
    <property type="term" value="P:proteolysis"/>
    <property type="evidence" value="ECO:0007669"/>
    <property type="project" value="UniProtKB-KW"/>
</dbReference>
<comment type="catalytic activity">
    <reaction evidence="9">
        <text>N-(4Z,7Z,10Z,13Z,16Z,19Z-docosahexaenoyl)-L-phenylalanine + H2O = (4Z,7Z,10Z,13Z,16Z,19Z)-docosahexaenoate + L-phenylalanine</text>
        <dbReference type="Rhea" id="RHEA:64132"/>
        <dbReference type="ChEBI" id="CHEBI:15377"/>
        <dbReference type="ChEBI" id="CHEBI:58095"/>
        <dbReference type="ChEBI" id="CHEBI:77016"/>
        <dbReference type="ChEBI" id="CHEBI:149701"/>
    </reaction>
    <physiologicalReaction direction="left-to-right" evidence="9">
        <dbReference type="Rhea" id="RHEA:64133"/>
    </physiologicalReaction>
</comment>
<evidence type="ECO:0000256" key="10">
    <source>
        <dbReference type="ARBA" id="ARBA00047723"/>
    </source>
</evidence>
<evidence type="ECO:0000256" key="2">
    <source>
        <dbReference type="ARBA" id="ARBA00006247"/>
    </source>
</evidence>
<evidence type="ECO:0000256" key="7">
    <source>
        <dbReference type="ARBA" id="ARBA00046147"/>
    </source>
</evidence>
<evidence type="ECO:0000313" key="28">
    <source>
        <dbReference type="EMBL" id="CAF3892627.1"/>
    </source>
</evidence>
<dbReference type="FunFam" id="1.10.150.900:FF:000003">
    <property type="entry name" value="N-fatty-acyl-amino acid synthase/hydrolase PM20D1"/>
    <property type="match status" value="1"/>
</dbReference>
<organism evidence="27 29">
    <name type="scientific">Didymodactylos carnosus</name>
    <dbReference type="NCBI Taxonomy" id="1234261"/>
    <lineage>
        <taxon>Eukaryota</taxon>
        <taxon>Metazoa</taxon>
        <taxon>Spiralia</taxon>
        <taxon>Gnathifera</taxon>
        <taxon>Rotifera</taxon>
        <taxon>Eurotatoria</taxon>
        <taxon>Bdelloidea</taxon>
        <taxon>Philodinida</taxon>
        <taxon>Philodinidae</taxon>
        <taxon>Didymodactylos</taxon>
    </lineage>
</organism>
<keyword evidence="6" id="KW-0862">Zinc</keyword>
<evidence type="ECO:0000256" key="17">
    <source>
        <dbReference type="ARBA" id="ARBA00048579"/>
    </source>
</evidence>
<comment type="catalytic activity">
    <reaction evidence="23">
        <text>L-phenylalanine + (9Z)-octadecenoate = N-(9Z-octadecenoyl)-L-phenylalanine + H2O</text>
        <dbReference type="Rhea" id="RHEA:51300"/>
        <dbReference type="ChEBI" id="CHEBI:15377"/>
        <dbReference type="ChEBI" id="CHEBI:30823"/>
        <dbReference type="ChEBI" id="CHEBI:58095"/>
        <dbReference type="ChEBI" id="CHEBI:134020"/>
    </reaction>
    <physiologicalReaction direction="left-to-right" evidence="23">
        <dbReference type="Rhea" id="RHEA:51301"/>
    </physiologicalReaction>
    <physiologicalReaction direction="right-to-left" evidence="23">
        <dbReference type="Rhea" id="RHEA:51302"/>
    </physiologicalReaction>
</comment>
<dbReference type="Proteomes" id="UP000663829">
    <property type="component" value="Unassembled WGS sequence"/>
</dbReference>
<comment type="catalytic activity">
    <reaction evidence="25">
        <text>N-(9Z-octadecenoyl)-L-lysine + H2O = L-lysine + (9Z)-octadecenoate</text>
        <dbReference type="Rhea" id="RHEA:64192"/>
        <dbReference type="ChEBI" id="CHEBI:15377"/>
        <dbReference type="ChEBI" id="CHEBI:30823"/>
        <dbReference type="ChEBI" id="CHEBI:32551"/>
        <dbReference type="ChEBI" id="CHEBI:149731"/>
    </reaction>
    <physiologicalReaction direction="left-to-right" evidence="25">
        <dbReference type="Rhea" id="RHEA:64193"/>
    </physiologicalReaction>
</comment>
<dbReference type="InterPro" id="IPR036264">
    <property type="entry name" value="Bact_exopeptidase_dim_dom"/>
</dbReference>
<evidence type="ECO:0000256" key="8">
    <source>
        <dbReference type="ARBA" id="ARBA00047450"/>
    </source>
</evidence>
<dbReference type="Pfam" id="PF07687">
    <property type="entry name" value="M20_dimer"/>
    <property type="match status" value="1"/>
</dbReference>
<evidence type="ECO:0000256" key="4">
    <source>
        <dbReference type="ARBA" id="ARBA00022723"/>
    </source>
</evidence>